<dbReference type="InterPro" id="IPR012347">
    <property type="entry name" value="Ferritin-like"/>
</dbReference>
<gene>
    <name evidence="4" type="ORF">DDR33_03200</name>
</gene>
<dbReference type="Gene3D" id="1.20.1260.10">
    <property type="match status" value="1"/>
</dbReference>
<feature type="domain" description="DUF4142" evidence="3">
    <location>
        <begin position="50"/>
        <end position="182"/>
    </location>
</feature>
<dbReference type="PROSITE" id="PS51257">
    <property type="entry name" value="PROKAR_LIPOPROTEIN"/>
    <property type="match status" value="1"/>
</dbReference>
<comment type="caution">
    <text evidence="4">The sequence shown here is derived from an EMBL/GenBank/DDBJ whole genome shotgun (WGS) entry which is preliminary data.</text>
</comment>
<dbReference type="PANTHER" id="PTHR38593">
    <property type="entry name" value="BLR2558 PROTEIN"/>
    <property type="match status" value="1"/>
</dbReference>
<evidence type="ECO:0000313" key="4">
    <source>
        <dbReference type="EMBL" id="PWG82042.1"/>
    </source>
</evidence>
<dbReference type="Pfam" id="PF13628">
    <property type="entry name" value="DUF4142"/>
    <property type="match status" value="1"/>
</dbReference>
<dbReference type="OrthoDB" id="883203at2"/>
<sequence>MKKRNFVWIAAAMLAAGCGNSQQGTSGGGDTSSTVTDSTAGKGGAISAASTEFAAKAATSVLFETELGKLARNQGLNKLVKDFGSLMINDHSKSTEELQAIAGRKGITLPSALTDEQTKDLEDLKGKKGVEFDKSYVKKMLQVHRSDIAEFKNAAKEGIDADLKDFASKSLPVLKAHYDSLRSINKVIKATVDPGEITDGVETLPLR</sequence>
<evidence type="ECO:0000256" key="1">
    <source>
        <dbReference type="SAM" id="MobiDB-lite"/>
    </source>
</evidence>
<accession>A0A2U2PL97</accession>
<dbReference type="InterPro" id="IPR025419">
    <property type="entry name" value="DUF4142"/>
</dbReference>
<feature type="chain" id="PRO_5015396724" evidence="2">
    <location>
        <begin position="24"/>
        <end position="207"/>
    </location>
</feature>
<name>A0A2U2PL97_9SPHI</name>
<dbReference type="EMBL" id="QEAS01000002">
    <property type="protein sequence ID" value="PWG82042.1"/>
    <property type="molecule type" value="Genomic_DNA"/>
</dbReference>
<feature type="signal peptide" evidence="2">
    <location>
        <begin position="1"/>
        <end position="23"/>
    </location>
</feature>
<proteinExistence type="predicted"/>
<evidence type="ECO:0000259" key="3">
    <source>
        <dbReference type="Pfam" id="PF13628"/>
    </source>
</evidence>
<protein>
    <submittedName>
        <fullName evidence="4">DUF4142 domain-containing protein</fullName>
    </submittedName>
</protein>
<feature type="compositionally biased region" description="Low complexity" evidence="1">
    <location>
        <begin position="31"/>
        <end position="41"/>
    </location>
</feature>
<keyword evidence="5" id="KW-1185">Reference proteome</keyword>
<evidence type="ECO:0000256" key="2">
    <source>
        <dbReference type="SAM" id="SignalP"/>
    </source>
</evidence>
<dbReference type="PANTHER" id="PTHR38593:SF1">
    <property type="entry name" value="BLR2558 PROTEIN"/>
    <property type="match status" value="1"/>
</dbReference>
<keyword evidence="2" id="KW-0732">Signal</keyword>
<evidence type="ECO:0000313" key="5">
    <source>
        <dbReference type="Proteomes" id="UP000245647"/>
    </source>
</evidence>
<dbReference type="Proteomes" id="UP000245647">
    <property type="component" value="Unassembled WGS sequence"/>
</dbReference>
<dbReference type="RefSeq" id="WP_109414319.1">
    <property type="nucleotide sequence ID" value="NZ_QEAS01000002.1"/>
</dbReference>
<dbReference type="AlphaFoldDB" id="A0A2U2PL97"/>
<feature type="region of interest" description="Disordered" evidence="1">
    <location>
        <begin position="20"/>
        <end position="41"/>
    </location>
</feature>
<organism evidence="4 5">
    <name type="scientific">Pararcticibacter amylolyticus</name>
    <dbReference type="NCBI Taxonomy" id="2173175"/>
    <lineage>
        <taxon>Bacteria</taxon>
        <taxon>Pseudomonadati</taxon>
        <taxon>Bacteroidota</taxon>
        <taxon>Sphingobacteriia</taxon>
        <taxon>Sphingobacteriales</taxon>
        <taxon>Sphingobacteriaceae</taxon>
        <taxon>Pararcticibacter</taxon>
    </lineage>
</organism>
<reference evidence="4 5" key="1">
    <citation type="submission" date="2018-04" db="EMBL/GenBank/DDBJ databases">
        <title>Pedobacter chongqingensis sp. nov., isolated from a rottenly hemp rope.</title>
        <authorList>
            <person name="Cai Y."/>
        </authorList>
    </citation>
    <scope>NUCLEOTIDE SEQUENCE [LARGE SCALE GENOMIC DNA]</scope>
    <source>
        <strain evidence="4 5">FJ4-8</strain>
    </source>
</reference>